<dbReference type="InterPro" id="IPR025586">
    <property type="entry name" value="PcfJ"/>
</dbReference>
<evidence type="ECO:0000313" key="1">
    <source>
        <dbReference type="EMBL" id="AIG44400.1"/>
    </source>
</evidence>
<dbReference type="PATRIC" id="fig|1214179.4.peg.2056"/>
<dbReference type="EMBL" id="CP008921">
    <property type="protein sequence ID" value="AIG44400.1"/>
    <property type="molecule type" value="Genomic_DNA"/>
</dbReference>
<organism evidence="1 2">
    <name type="scientific">Streptococcus suis 6407</name>
    <dbReference type="NCBI Taxonomy" id="1214179"/>
    <lineage>
        <taxon>Bacteria</taxon>
        <taxon>Bacillati</taxon>
        <taxon>Bacillota</taxon>
        <taxon>Bacilli</taxon>
        <taxon>Lactobacillales</taxon>
        <taxon>Streptococcaceae</taxon>
        <taxon>Streptococcus</taxon>
    </lineage>
</organism>
<gene>
    <name evidence="1" type="ORF">ID09_10340</name>
</gene>
<accession>A0A075STS5</accession>
<reference evidence="1 2" key="1">
    <citation type="journal article" date="2014" name="Genome Announc.">
        <title>Whole-Genome Sequence of Streptococcus suis Serotype 4 Reference Strain 6407.</title>
        <authorList>
            <person name="Wang K."/>
            <person name="Chen J."/>
            <person name="Yao H."/>
            <person name="Lu C."/>
        </authorList>
    </citation>
    <scope>NUCLEOTIDE SEQUENCE [LARGE SCALE GENOMIC DNA]</scope>
    <source>
        <strain evidence="1">6407</strain>
    </source>
</reference>
<dbReference type="AlphaFoldDB" id="A0A075STS5"/>
<evidence type="ECO:0000313" key="2">
    <source>
        <dbReference type="Proteomes" id="UP000028185"/>
    </source>
</evidence>
<protein>
    <recommendedName>
        <fullName evidence="3">PcfJ</fullName>
    </recommendedName>
</protein>
<evidence type="ECO:0008006" key="3">
    <source>
        <dbReference type="Google" id="ProtNLM"/>
    </source>
</evidence>
<dbReference type="HOGENOM" id="CLU_059853_0_0_9"/>
<proteinExistence type="predicted"/>
<dbReference type="Pfam" id="PF14284">
    <property type="entry name" value="PcfJ"/>
    <property type="match status" value="1"/>
</dbReference>
<sequence>MKPDQCKREAERRLKPPKAFWDWCYSQITTYRWSNKHETIVASDMKLGFCVEKRLTKASKLTFFDKSYFFSIILSTAKRIEIQSYMFSSSFDNGKQVINFEMTNLERFEGGKHIKIGQDWDGRYFPFLIENFYGGGPYSGNKFYPNNWNKQLQTVSELKYIKFDKIGYHQIERLYKYRYEIEFAQKIGANRLADEIMFPYAFTRLGFKKSVDMRTLNRRWLQKNKQFFKNSDRSFSEFELARRIGQRNGKLVPGIENHLEYHDVKHIPAGVGINKFQNWVIKNRIDFREYKDYLNMLTEMGIEPEGDAMIVPKDFDAMHRHTVGLYNQFREEQRRLQRAERDRAQREREKQLEAEFKRRDDFDMTLAGYTFHVPSRVAELIYEGKKLHHCVSSYTEKHLKGKTMIVFVRLASKPNTPLYTLEVNLGQIVQFRGKYNRDVPEEVWNVAKDWLVSTNQVNVA</sequence>
<name>A0A075STS5_STRSU</name>
<dbReference type="Proteomes" id="UP000028185">
    <property type="component" value="Chromosome"/>
</dbReference>
<dbReference type="RefSeq" id="WP_024390669.1">
    <property type="nucleotide sequence ID" value="NZ_ALLE01000019.1"/>
</dbReference>